<feature type="region of interest" description="Disordered" evidence="1">
    <location>
        <begin position="1"/>
        <end position="28"/>
    </location>
</feature>
<feature type="region of interest" description="Disordered" evidence="1">
    <location>
        <begin position="675"/>
        <end position="738"/>
    </location>
</feature>
<dbReference type="InterPro" id="IPR037907">
    <property type="entry name" value="Vps17_PX"/>
</dbReference>
<feature type="compositionally biased region" description="Low complexity" evidence="1">
    <location>
        <begin position="546"/>
        <end position="581"/>
    </location>
</feature>
<protein>
    <recommendedName>
        <fullName evidence="2">PX domain-containing protein</fullName>
    </recommendedName>
</protein>
<dbReference type="GO" id="GO:0006886">
    <property type="term" value="P:intracellular protein transport"/>
    <property type="evidence" value="ECO:0007669"/>
    <property type="project" value="TreeGrafter"/>
</dbReference>
<evidence type="ECO:0000259" key="2">
    <source>
        <dbReference type="SMART" id="SM00312"/>
    </source>
</evidence>
<feature type="compositionally biased region" description="Low complexity" evidence="1">
    <location>
        <begin position="617"/>
        <end position="641"/>
    </location>
</feature>
<dbReference type="SMART" id="SM00312">
    <property type="entry name" value="PX"/>
    <property type="match status" value="1"/>
</dbReference>
<feature type="compositionally biased region" description="Polar residues" evidence="1">
    <location>
        <begin position="81"/>
        <end position="100"/>
    </location>
</feature>
<dbReference type="Pfam" id="PF09325">
    <property type="entry name" value="Vps5"/>
    <property type="match status" value="1"/>
</dbReference>
<gene>
    <name evidence="3" type="ORF">EW145_g5106</name>
</gene>
<dbReference type="CDD" id="cd07596">
    <property type="entry name" value="BAR_SNX"/>
    <property type="match status" value="1"/>
</dbReference>
<feature type="domain" description="PX" evidence="2">
    <location>
        <begin position="135"/>
        <end position="245"/>
    </location>
</feature>
<reference evidence="3 4" key="1">
    <citation type="submission" date="2019-02" db="EMBL/GenBank/DDBJ databases">
        <title>Genome sequencing of the rare red list fungi Phellinidium pouzarii.</title>
        <authorList>
            <person name="Buettner E."/>
            <person name="Kellner H."/>
        </authorList>
    </citation>
    <scope>NUCLEOTIDE SEQUENCE [LARGE SCALE GENOMIC DNA]</scope>
    <source>
        <strain evidence="3 4">DSM 108285</strain>
    </source>
</reference>
<dbReference type="GO" id="GO:0005768">
    <property type="term" value="C:endosome"/>
    <property type="evidence" value="ECO:0007669"/>
    <property type="project" value="TreeGrafter"/>
</dbReference>
<proteinExistence type="predicted"/>
<dbReference type="PANTHER" id="PTHR47433:SF1">
    <property type="entry name" value="VACUOLAR PROTEIN SORTING-ASSOCIATED PROTEIN 17"/>
    <property type="match status" value="1"/>
</dbReference>
<sequence>MDIDPILSLRPEGRGLPTSPRITRFPPLQSSTTDYPIAAAAVVAMYDPLATPFSDDSLTTPPWPTTPHPPNSPIPNLKRSPYTQPQTPDKLPTSPTTSSGPYGKEPQIYGQPEAGLISPATNVGANGTTYEKPESYLRARITMLDRNRRDILIRFDAQTNLPNFTGSTYRNISRSYAEFQQFYESIIHSNPQTIIPALPLAQTSAPTDEEDDRLVKIMLQRWLTRVCEDPFLMCDEETRSFIESDFGYQPMPRNPRKKAGSGFSLIKRGVPDEDETLQRARFELTKLEGQFFVAAKAIDKLARTRKTLAVAQAEMGNKLVSVATSESHPPLANALRKLGRTWHSISDLDQAAAISECVIVGDSLGYQGMNAKSAKETLQQRTAVLEEYQAAVKSSISKRRYIERLKASSSINPSKVDEALEDMEEANKYEQILSQRVDGISHNLHLAFTRHNKLVNEDVTAALIEHARSMISYERQRLRELESLHPDFKTADSKFLPPSTVPPRPTFIPKLEDDIKLAVPAAPPLVAPQGPPLGSAASFRPPNMGPSLLSKSPSLPPQSSGAGPSTPSSPRFSKAGASPLPSAGPPLGGRLVDGSRSMFITPTTASGLPPAGRVPHTAPFATTSFTTPSSPAPSMTNSPSPLASAPAVYRETDPLGPLGPTAQVRRSVITSSFISPLGSGNDLNGGGSHVNGREQQGDVDPLGLEKPQYMTQSMHLPPKPQRPRLDAREAASKLANMF</sequence>
<accession>A0A4S4L1Q7</accession>
<dbReference type="Gene3D" id="3.30.1520.10">
    <property type="entry name" value="Phox-like domain"/>
    <property type="match status" value="1"/>
</dbReference>
<dbReference type="InterPro" id="IPR015404">
    <property type="entry name" value="Vps5_C"/>
</dbReference>
<keyword evidence="4" id="KW-1185">Reference proteome</keyword>
<comment type="caution">
    <text evidence="3">The sequence shown here is derived from an EMBL/GenBank/DDBJ whole genome shotgun (WGS) entry which is preliminary data.</text>
</comment>
<evidence type="ECO:0000313" key="4">
    <source>
        <dbReference type="Proteomes" id="UP000308199"/>
    </source>
</evidence>
<evidence type="ECO:0000256" key="1">
    <source>
        <dbReference type="SAM" id="MobiDB-lite"/>
    </source>
</evidence>
<dbReference type="InterPro" id="IPR027267">
    <property type="entry name" value="AH/BAR_dom_sf"/>
</dbReference>
<dbReference type="Gene3D" id="1.20.1270.60">
    <property type="entry name" value="Arfaptin homology (AH) domain/BAR domain"/>
    <property type="match status" value="1"/>
</dbReference>
<dbReference type="PANTHER" id="PTHR47433">
    <property type="entry name" value="VACUOLAR PROTEIN SORTING-ASSOCIATED PROTEIN 17"/>
    <property type="match status" value="1"/>
</dbReference>
<dbReference type="InterPro" id="IPR053055">
    <property type="entry name" value="VPS17"/>
</dbReference>
<dbReference type="OrthoDB" id="9976382at2759"/>
<feature type="region of interest" description="Disordered" evidence="1">
    <location>
        <begin position="529"/>
        <end position="644"/>
    </location>
</feature>
<evidence type="ECO:0000313" key="3">
    <source>
        <dbReference type="EMBL" id="THH05017.1"/>
    </source>
</evidence>
<dbReference type="SUPFAM" id="SSF64268">
    <property type="entry name" value="PX domain"/>
    <property type="match status" value="1"/>
</dbReference>
<dbReference type="GO" id="GO:0030905">
    <property type="term" value="C:retromer, tubulation complex"/>
    <property type="evidence" value="ECO:0007669"/>
    <property type="project" value="TreeGrafter"/>
</dbReference>
<dbReference type="AlphaFoldDB" id="A0A4S4L1Q7"/>
<dbReference type="InterPro" id="IPR001683">
    <property type="entry name" value="PX_dom"/>
</dbReference>
<dbReference type="EMBL" id="SGPK01000293">
    <property type="protein sequence ID" value="THH05017.1"/>
    <property type="molecule type" value="Genomic_DNA"/>
</dbReference>
<feature type="region of interest" description="Disordered" evidence="1">
    <location>
        <begin position="56"/>
        <end position="129"/>
    </location>
</feature>
<dbReference type="GO" id="GO:0005829">
    <property type="term" value="C:cytosol"/>
    <property type="evidence" value="ECO:0007669"/>
    <property type="project" value="GOC"/>
</dbReference>
<feature type="compositionally biased region" description="Polar residues" evidence="1">
    <location>
        <begin position="119"/>
        <end position="129"/>
    </location>
</feature>
<dbReference type="GO" id="GO:0032266">
    <property type="term" value="F:phosphatidylinositol-3-phosphate binding"/>
    <property type="evidence" value="ECO:0007669"/>
    <property type="project" value="TreeGrafter"/>
</dbReference>
<dbReference type="InterPro" id="IPR036871">
    <property type="entry name" value="PX_dom_sf"/>
</dbReference>
<feature type="compositionally biased region" description="Pro residues" evidence="1">
    <location>
        <begin position="61"/>
        <end position="73"/>
    </location>
</feature>
<dbReference type="Pfam" id="PF00787">
    <property type="entry name" value="PX"/>
    <property type="match status" value="1"/>
</dbReference>
<dbReference type="Proteomes" id="UP000308199">
    <property type="component" value="Unassembled WGS sequence"/>
</dbReference>
<dbReference type="GO" id="GO:0042147">
    <property type="term" value="P:retrograde transport, endosome to Golgi"/>
    <property type="evidence" value="ECO:0007669"/>
    <property type="project" value="TreeGrafter"/>
</dbReference>
<dbReference type="CDD" id="cd06891">
    <property type="entry name" value="PX_Vps17p"/>
    <property type="match status" value="1"/>
</dbReference>
<name>A0A4S4L1Q7_9AGAM</name>
<organism evidence="3 4">
    <name type="scientific">Phellinidium pouzarii</name>
    <dbReference type="NCBI Taxonomy" id="167371"/>
    <lineage>
        <taxon>Eukaryota</taxon>
        <taxon>Fungi</taxon>
        <taxon>Dikarya</taxon>
        <taxon>Basidiomycota</taxon>
        <taxon>Agaricomycotina</taxon>
        <taxon>Agaricomycetes</taxon>
        <taxon>Hymenochaetales</taxon>
        <taxon>Hymenochaetaceae</taxon>
        <taxon>Phellinidium</taxon>
    </lineage>
</organism>